<dbReference type="Pfam" id="PF12339">
    <property type="entry name" value="DNAJ_related"/>
    <property type="match status" value="1"/>
</dbReference>
<evidence type="ECO:0000259" key="2">
    <source>
        <dbReference type="PROSITE" id="PS50076"/>
    </source>
</evidence>
<organism evidence="3 4">
    <name type="scientific">Celerinatantimonas diazotrophica</name>
    <dbReference type="NCBI Taxonomy" id="412034"/>
    <lineage>
        <taxon>Bacteria</taxon>
        <taxon>Pseudomonadati</taxon>
        <taxon>Pseudomonadota</taxon>
        <taxon>Gammaproteobacteria</taxon>
        <taxon>Celerinatantimonadaceae</taxon>
        <taxon>Celerinatantimonas</taxon>
    </lineage>
</organism>
<protein>
    <submittedName>
        <fullName evidence="3">DnaJ-like protein</fullName>
    </submittedName>
</protein>
<dbReference type="InterPro" id="IPR001623">
    <property type="entry name" value="DnaJ_domain"/>
</dbReference>
<feature type="domain" description="J" evidence="2">
    <location>
        <begin position="138"/>
        <end position="188"/>
    </location>
</feature>
<dbReference type="SMART" id="SM00271">
    <property type="entry name" value="DnaJ"/>
    <property type="match status" value="1"/>
</dbReference>
<dbReference type="InterPro" id="IPR050817">
    <property type="entry name" value="DjlA_DnaK_co-chaperone"/>
</dbReference>
<dbReference type="SUPFAM" id="SSF46565">
    <property type="entry name" value="Chaperone J-domain"/>
    <property type="match status" value="1"/>
</dbReference>
<dbReference type="CDD" id="cd06257">
    <property type="entry name" value="DnaJ"/>
    <property type="match status" value="1"/>
</dbReference>
<dbReference type="RefSeq" id="WP_131914280.1">
    <property type="nucleotide sequence ID" value="NZ_OU594967.1"/>
</dbReference>
<dbReference type="Pfam" id="PF00226">
    <property type="entry name" value="DnaJ"/>
    <property type="match status" value="1"/>
</dbReference>
<keyword evidence="1" id="KW-0143">Chaperone</keyword>
<accession>A0A4V2PNC9</accession>
<dbReference type="PANTHER" id="PTHR24074">
    <property type="entry name" value="CO-CHAPERONE PROTEIN DJLA"/>
    <property type="match status" value="1"/>
</dbReference>
<evidence type="ECO:0000313" key="4">
    <source>
        <dbReference type="Proteomes" id="UP000295565"/>
    </source>
</evidence>
<dbReference type="EMBL" id="SMGD01000018">
    <property type="protein sequence ID" value="TCK46597.1"/>
    <property type="molecule type" value="Genomic_DNA"/>
</dbReference>
<evidence type="ECO:0000256" key="1">
    <source>
        <dbReference type="ARBA" id="ARBA00023186"/>
    </source>
</evidence>
<evidence type="ECO:0000313" key="3">
    <source>
        <dbReference type="EMBL" id="TCK46597.1"/>
    </source>
</evidence>
<gene>
    <name evidence="3" type="ORF">EV690_3548</name>
</gene>
<dbReference type="PROSITE" id="PS50076">
    <property type="entry name" value="DNAJ_2"/>
    <property type="match status" value="1"/>
</dbReference>
<dbReference type="Gene3D" id="1.10.287.110">
    <property type="entry name" value="DnaJ domain"/>
    <property type="match status" value="1"/>
</dbReference>
<proteinExistence type="predicted"/>
<sequence>MNKLKCNPLNSDVLKILSYELVPISEYQLMKKLQNHSFLVQFDPKNSELKLFQHHFVVMNALYQLRDMLLNYDFTLAIGALNIELLKQHRADNRSHVIKHDALRDYYLDWEQLAQTQVADVEKLLNDFWNGFAVNHDNALTILQLPCGANQSQIKQRYKEMALKHHPDRGGDAKQFEKITQAYQQLKH</sequence>
<keyword evidence="4" id="KW-1185">Reference proteome</keyword>
<dbReference type="InterPro" id="IPR036869">
    <property type="entry name" value="J_dom_sf"/>
</dbReference>
<dbReference type="OrthoDB" id="581986at2"/>
<reference evidence="3 4" key="1">
    <citation type="submission" date="2019-03" db="EMBL/GenBank/DDBJ databases">
        <title>Genomic Encyclopedia of Type Strains, Phase IV (KMG-IV): sequencing the most valuable type-strain genomes for metagenomic binning, comparative biology and taxonomic classification.</title>
        <authorList>
            <person name="Goeker M."/>
        </authorList>
    </citation>
    <scope>NUCLEOTIDE SEQUENCE [LARGE SCALE GENOMIC DNA]</scope>
    <source>
        <strain evidence="3 4">DSM 18577</strain>
    </source>
</reference>
<name>A0A4V2PNC9_9GAMM</name>
<dbReference type="InterPro" id="IPR021059">
    <property type="entry name" value="DnaJ-related_N"/>
</dbReference>
<dbReference type="AlphaFoldDB" id="A0A4V2PNC9"/>
<comment type="caution">
    <text evidence="3">The sequence shown here is derived from an EMBL/GenBank/DDBJ whole genome shotgun (WGS) entry which is preliminary data.</text>
</comment>
<dbReference type="Proteomes" id="UP000295565">
    <property type="component" value="Unassembled WGS sequence"/>
</dbReference>